<dbReference type="AlphaFoldDB" id="X8E0U2"/>
<dbReference type="Proteomes" id="UP000023351">
    <property type="component" value="Unassembled WGS sequence"/>
</dbReference>
<dbReference type="PATRIC" id="fig|1299321.3.peg.69"/>
<protein>
    <submittedName>
        <fullName evidence="1">Uncharacterized protein</fullName>
    </submittedName>
</protein>
<name>X8E0U2_9MYCO</name>
<proteinExistence type="predicted"/>
<evidence type="ECO:0000313" key="2">
    <source>
        <dbReference type="Proteomes" id="UP000023351"/>
    </source>
</evidence>
<dbReference type="EMBL" id="JAOJ01000001">
    <property type="protein sequence ID" value="EUA74234.1"/>
    <property type="molecule type" value="Genomic_DNA"/>
</dbReference>
<accession>X8E0U2</accession>
<reference evidence="1 2" key="1">
    <citation type="submission" date="2013-12" db="EMBL/GenBank/DDBJ databases">
        <authorList>
            <person name="Zelazny A."/>
            <person name="Olivier K."/>
            <person name="Holland S."/>
            <person name="Lenaerts A."/>
            <person name="Ordway D."/>
            <person name="DeGroote M.A."/>
            <person name="Parker T."/>
            <person name="Sizemore C."/>
            <person name="Tallon L.J."/>
            <person name="Sadzewicz L.K."/>
            <person name="Sengamalay N."/>
            <person name="Fraser C.M."/>
            <person name="Hine E."/>
            <person name="Shefchek K.A."/>
            <person name="Das S.P."/>
            <person name="Tettelin H."/>
        </authorList>
    </citation>
    <scope>NUCLEOTIDE SEQUENCE [LARGE SCALE GENOMIC DNA]</scope>
    <source>
        <strain evidence="1 2">1513</strain>
    </source>
</reference>
<evidence type="ECO:0000313" key="1">
    <source>
        <dbReference type="EMBL" id="EUA74234.1"/>
    </source>
</evidence>
<organism evidence="1 2">
    <name type="scientific">Mycobacteroides abscessus subsp. bolletii 1513</name>
    <dbReference type="NCBI Taxonomy" id="1299321"/>
    <lineage>
        <taxon>Bacteria</taxon>
        <taxon>Bacillati</taxon>
        <taxon>Actinomycetota</taxon>
        <taxon>Actinomycetes</taxon>
        <taxon>Mycobacteriales</taxon>
        <taxon>Mycobacteriaceae</taxon>
        <taxon>Mycobacteroides</taxon>
        <taxon>Mycobacteroides abscessus</taxon>
    </lineage>
</organism>
<comment type="caution">
    <text evidence="1">The sequence shown here is derived from an EMBL/GenBank/DDBJ whole genome shotgun (WGS) entry which is preliminary data.</text>
</comment>
<sequence>MDDLLKAVCVEIQRRRAAEWAKLLNPVTTGSDVAADELATILARYVSDSCNAHSVTGKLARAHHALMVIAQHRPVLHLSLAEENREHVRLLREALQRMKASASHLDAVLVSKYLTGAVAEQLAIPDAGLAPRPTSRPCWQHLPDCESLQLDCTDFRRVQGYSS</sequence>
<gene>
    <name evidence="1" type="ORF">I540_0074</name>
</gene>